<dbReference type="Pfam" id="PF02190">
    <property type="entry name" value="LON_substr_bdg"/>
    <property type="match status" value="1"/>
</dbReference>
<dbReference type="PANTHER" id="PTHR46732">
    <property type="entry name" value="ATP-DEPENDENT PROTEASE LA (LON) DOMAIN PROTEIN"/>
    <property type="match status" value="1"/>
</dbReference>
<dbReference type="GO" id="GO:0006508">
    <property type="term" value="P:proteolysis"/>
    <property type="evidence" value="ECO:0007669"/>
    <property type="project" value="UniProtKB-KW"/>
</dbReference>
<comment type="caution">
    <text evidence="2">The sequence shown here is derived from an EMBL/GenBank/DDBJ whole genome shotgun (WGS) entry which is preliminary data.</text>
</comment>
<accession>A0A524RLY8</accession>
<sequence length="214" mass="24119">MERLAVRELPLFPLPNLVLFPEEVLPLHIFEHRYRMLLRTVLESDRRFGIVNINPETGQLCEVGCCAEVVQHKPIEGGRSNVVTVGQQRFRLLEIVREKPFRIGLVSWIDDAPPAEPLQELSCSVSGALTDVLTLTAKLTGKEVRMPDTLPSLPRELSFWVASHLHGATPHQQAMLEMTDTGQRLRHAYELLDGTRRQLAARTVLKDLESESAS</sequence>
<reference evidence="2 3" key="1">
    <citation type="journal article" date="2019" name="mSystems">
        <title>Life at home and on the roam: Genomic adaptions reflect the dual lifestyle of an intracellular, facultative symbiont.</title>
        <authorList>
            <person name="Burgsdorf I."/>
        </authorList>
    </citation>
    <scope>NUCLEOTIDE SEQUENCE [LARGE SCALE GENOMIC DNA]</scope>
    <source>
        <strain evidence="2">277cV</strain>
    </source>
</reference>
<dbReference type="PROSITE" id="PS51787">
    <property type="entry name" value="LON_N"/>
    <property type="match status" value="1"/>
</dbReference>
<dbReference type="EMBL" id="SRMO01000084">
    <property type="protein sequence ID" value="TGG91052.1"/>
    <property type="molecule type" value="Genomic_DNA"/>
</dbReference>
<proteinExistence type="predicted"/>
<dbReference type="Proteomes" id="UP000317990">
    <property type="component" value="Unassembled WGS sequence"/>
</dbReference>
<dbReference type="InterPro" id="IPR003111">
    <property type="entry name" value="Lon_prtase_N"/>
</dbReference>
<dbReference type="AlphaFoldDB" id="A0A524RLY8"/>
<feature type="domain" description="Lon N-terminal" evidence="1">
    <location>
        <begin position="9"/>
        <end position="196"/>
    </location>
</feature>
<organism evidence="2 3">
    <name type="scientific">Aphanocapsa feldmannii 277cV</name>
    <dbReference type="NCBI Taxonomy" id="2507553"/>
    <lineage>
        <taxon>Bacteria</taxon>
        <taxon>Bacillati</taxon>
        <taxon>Cyanobacteriota</taxon>
        <taxon>Cyanophyceae</taxon>
        <taxon>Oscillatoriophycideae</taxon>
        <taxon>Chroococcales</taxon>
        <taxon>Microcystaceae</taxon>
        <taxon>Aphanocapsa</taxon>
    </lineage>
</organism>
<dbReference type="GO" id="GO:0008233">
    <property type="term" value="F:peptidase activity"/>
    <property type="evidence" value="ECO:0007669"/>
    <property type="project" value="UniProtKB-KW"/>
</dbReference>
<dbReference type="Gene3D" id="2.30.130.40">
    <property type="entry name" value="LON domain-like"/>
    <property type="match status" value="1"/>
</dbReference>
<dbReference type="SMART" id="SM00464">
    <property type="entry name" value="LON"/>
    <property type="match status" value="1"/>
</dbReference>
<dbReference type="InterPro" id="IPR046336">
    <property type="entry name" value="Lon_prtase_N_sf"/>
</dbReference>
<evidence type="ECO:0000259" key="1">
    <source>
        <dbReference type="PROSITE" id="PS51787"/>
    </source>
</evidence>
<protein>
    <submittedName>
        <fullName evidence="2">ATP-dependent protease</fullName>
    </submittedName>
</protein>
<dbReference type="Gene3D" id="1.20.58.1480">
    <property type="match status" value="1"/>
</dbReference>
<keyword evidence="2" id="KW-0378">Hydrolase</keyword>
<evidence type="ECO:0000313" key="3">
    <source>
        <dbReference type="Proteomes" id="UP000317990"/>
    </source>
</evidence>
<keyword evidence="2" id="KW-0645">Protease</keyword>
<dbReference type="PANTHER" id="PTHR46732:SF8">
    <property type="entry name" value="ATP-DEPENDENT PROTEASE LA (LON) DOMAIN PROTEIN"/>
    <property type="match status" value="1"/>
</dbReference>
<dbReference type="SUPFAM" id="SSF88697">
    <property type="entry name" value="PUA domain-like"/>
    <property type="match status" value="1"/>
</dbReference>
<evidence type="ECO:0000313" key="2">
    <source>
        <dbReference type="EMBL" id="TGG91052.1"/>
    </source>
</evidence>
<dbReference type="InterPro" id="IPR015947">
    <property type="entry name" value="PUA-like_sf"/>
</dbReference>
<gene>
    <name evidence="2" type="ORF">ERJ67_09730</name>
</gene>
<name>A0A524RLY8_9CHRO</name>